<dbReference type="EMBL" id="LK023327">
    <property type="protein sequence ID" value="CDS08844.1"/>
    <property type="molecule type" value="Genomic_DNA"/>
</dbReference>
<keyword evidence="6" id="KW-1003">Cell membrane</keyword>
<evidence type="ECO:0000256" key="5">
    <source>
        <dbReference type="ARBA" id="ARBA00018125"/>
    </source>
</evidence>
<feature type="domain" description="Myosin-binding" evidence="16">
    <location>
        <begin position="182"/>
        <end position="444"/>
    </location>
</feature>
<feature type="transmembrane region" description="Helical" evidence="15">
    <location>
        <begin position="135"/>
        <end position="153"/>
    </location>
</feature>
<dbReference type="GO" id="GO:0005634">
    <property type="term" value="C:nucleus"/>
    <property type="evidence" value="ECO:0007669"/>
    <property type="project" value="UniProtKB-SubCell"/>
</dbReference>
<evidence type="ECO:0000256" key="4">
    <source>
        <dbReference type="ARBA" id="ARBA00007245"/>
    </source>
</evidence>
<evidence type="ECO:0000256" key="15">
    <source>
        <dbReference type="SAM" id="Phobius"/>
    </source>
</evidence>
<evidence type="ECO:0000256" key="12">
    <source>
        <dbReference type="ARBA" id="ARBA00023242"/>
    </source>
</evidence>
<dbReference type="Pfam" id="PF12632">
    <property type="entry name" value="Vezatin"/>
    <property type="match status" value="1"/>
</dbReference>
<name>A0A077WP19_9FUNG</name>
<organism evidence="17">
    <name type="scientific">Lichtheimia ramosa</name>
    <dbReference type="NCBI Taxonomy" id="688394"/>
    <lineage>
        <taxon>Eukaryota</taxon>
        <taxon>Fungi</taxon>
        <taxon>Fungi incertae sedis</taxon>
        <taxon>Mucoromycota</taxon>
        <taxon>Mucoromycotina</taxon>
        <taxon>Mucoromycetes</taxon>
        <taxon>Mucorales</taxon>
        <taxon>Lichtheimiaceae</taxon>
        <taxon>Lichtheimia</taxon>
    </lineage>
</organism>
<evidence type="ECO:0000256" key="7">
    <source>
        <dbReference type="ARBA" id="ARBA00022692"/>
    </source>
</evidence>
<evidence type="ECO:0000256" key="13">
    <source>
        <dbReference type="SAM" id="Coils"/>
    </source>
</evidence>
<evidence type="ECO:0000256" key="6">
    <source>
        <dbReference type="ARBA" id="ARBA00022475"/>
    </source>
</evidence>
<dbReference type="AlphaFoldDB" id="A0A077WP19"/>
<feature type="region of interest" description="Disordered" evidence="14">
    <location>
        <begin position="499"/>
        <end position="540"/>
    </location>
</feature>
<dbReference type="GO" id="GO:0017022">
    <property type="term" value="F:myosin binding"/>
    <property type="evidence" value="ECO:0007669"/>
    <property type="project" value="InterPro"/>
</dbReference>
<evidence type="ECO:0000256" key="14">
    <source>
        <dbReference type="SAM" id="MobiDB-lite"/>
    </source>
</evidence>
<dbReference type="OrthoDB" id="21151at2759"/>
<proteinExistence type="inferred from homology"/>
<feature type="compositionally biased region" description="Low complexity" evidence="14">
    <location>
        <begin position="499"/>
        <end position="520"/>
    </location>
</feature>
<dbReference type="GO" id="GO:0005886">
    <property type="term" value="C:plasma membrane"/>
    <property type="evidence" value="ECO:0007669"/>
    <property type="project" value="UniProtKB-SubCell"/>
</dbReference>
<protein>
    <recommendedName>
        <fullName evidence="5">Vezatin</fullName>
    </recommendedName>
</protein>
<evidence type="ECO:0000256" key="8">
    <source>
        <dbReference type="ARBA" id="ARBA00022949"/>
    </source>
</evidence>
<feature type="coiled-coil region" evidence="13">
    <location>
        <begin position="462"/>
        <end position="489"/>
    </location>
</feature>
<comment type="subcellular location">
    <subcellularLocation>
        <location evidence="2">Cell junction</location>
        <location evidence="2">Adherens junction</location>
    </subcellularLocation>
    <subcellularLocation>
        <location evidence="3">Cell membrane</location>
        <topology evidence="3">Multi-pass membrane protein</topology>
    </subcellularLocation>
    <subcellularLocation>
        <location evidence="1">Nucleus</location>
    </subcellularLocation>
</comment>
<evidence type="ECO:0000256" key="10">
    <source>
        <dbReference type="ARBA" id="ARBA00023054"/>
    </source>
</evidence>
<accession>A0A077WP19</accession>
<evidence type="ECO:0000259" key="16">
    <source>
        <dbReference type="Pfam" id="PF12632"/>
    </source>
</evidence>
<dbReference type="PANTHER" id="PTHR15989">
    <property type="entry name" value="VEZATIN"/>
    <property type="match status" value="1"/>
</dbReference>
<evidence type="ECO:0000256" key="3">
    <source>
        <dbReference type="ARBA" id="ARBA00004651"/>
    </source>
</evidence>
<evidence type="ECO:0000256" key="9">
    <source>
        <dbReference type="ARBA" id="ARBA00022989"/>
    </source>
</evidence>
<evidence type="ECO:0000256" key="11">
    <source>
        <dbReference type="ARBA" id="ARBA00023136"/>
    </source>
</evidence>
<evidence type="ECO:0000256" key="1">
    <source>
        <dbReference type="ARBA" id="ARBA00004123"/>
    </source>
</evidence>
<sequence length="635" mass="72661">MSEFVVYEDTPFAEYLSSIESQESTVRLPPLQLDSNPLAPNASSSWIPLQMPRWTNTLYHYWRRSLLHDTFSISLPIAEENEFEEKFKYLIATSPLLSEVLSVHNANKSNKKRATHHMTTTTTDYSTMATKASHAGVVGTVTTMTGCMMALAIEAFKLRHQLRQQSQPAKLFLSTPVVSMTMMLTSSMSVFFGYRHMRRSGIRQLYRTALHTLQTLMEQCETLDNKVHRALITIQEIELVSRGYRLSLPLSPISRIEQSSRSRRCIALRNRLGAVLRRAFIVYEEAIIDLVDHVNKNNLSRLYDMYNIRSVASLSAVDRMDDDEEEGGICLDRLRALAQLMHAKRRECMMQLLALDIVTDEHDSLRLDYERGWRGVNTVLAKVTEDTKQFVNEITKALDNELYKPTAKDDRQQLLNSNTVQDGRLRPFVHRLASLDQQMRTVEAKFYLCNDDIRQLTQQGDSTSLEELRERLKREYMSIEQDFNQMIVEWEAGRDALTTFLDPPDLDPSPSSSISSPTTSQKEEEDDISSTTCSANPQKVVDSEDNGLLELPLPARASVFEAVAETIERNTTERPKKSRAERIAEMKAKREQEARDKASKMDPKTMVHELKDVLDRRVNEFGLEPETKPEPPADL</sequence>
<gene>
    <name evidence="17" type="ORF">LRAMOSA10205</name>
</gene>
<dbReference type="PANTHER" id="PTHR15989:SF5">
    <property type="entry name" value="VEZATIN"/>
    <property type="match status" value="1"/>
</dbReference>
<keyword evidence="10 13" id="KW-0175">Coiled coil</keyword>
<evidence type="ECO:0000313" key="17">
    <source>
        <dbReference type="EMBL" id="CDS08844.1"/>
    </source>
</evidence>
<dbReference type="InterPro" id="IPR026858">
    <property type="entry name" value="Vezatin"/>
</dbReference>
<comment type="similarity">
    <text evidence="4">Belongs to the vezatin family.</text>
</comment>
<dbReference type="InterPro" id="IPR026859">
    <property type="entry name" value="Myosin-bd"/>
</dbReference>
<dbReference type="GO" id="GO:0098609">
    <property type="term" value="P:cell-cell adhesion"/>
    <property type="evidence" value="ECO:0007669"/>
    <property type="project" value="InterPro"/>
</dbReference>
<keyword evidence="12" id="KW-0539">Nucleus</keyword>
<feature type="region of interest" description="Disordered" evidence="14">
    <location>
        <begin position="568"/>
        <end position="612"/>
    </location>
</feature>
<keyword evidence="8" id="KW-0965">Cell junction</keyword>
<keyword evidence="9 15" id="KW-1133">Transmembrane helix</keyword>
<keyword evidence="11 15" id="KW-0472">Membrane</keyword>
<reference evidence="17" key="1">
    <citation type="journal article" date="2014" name="Genome Announc.">
        <title>De novo whole-genome sequence and genome annotation of Lichtheimia ramosa.</title>
        <authorList>
            <person name="Linde J."/>
            <person name="Schwartze V."/>
            <person name="Binder U."/>
            <person name="Lass-Florl C."/>
            <person name="Voigt K."/>
            <person name="Horn F."/>
        </authorList>
    </citation>
    <scope>NUCLEOTIDE SEQUENCE</scope>
    <source>
        <strain evidence="17">JMRC FSU:6197</strain>
    </source>
</reference>
<feature type="transmembrane region" description="Helical" evidence="15">
    <location>
        <begin position="173"/>
        <end position="194"/>
    </location>
</feature>
<keyword evidence="7 15" id="KW-0812">Transmembrane</keyword>
<evidence type="ECO:0000256" key="2">
    <source>
        <dbReference type="ARBA" id="ARBA00004536"/>
    </source>
</evidence>